<evidence type="ECO:0000256" key="1">
    <source>
        <dbReference type="SAM" id="SignalP"/>
    </source>
</evidence>
<keyword evidence="1" id="KW-0732">Signal</keyword>
<evidence type="ECO:0000313" key="3">
    <source>
        <dbReference type="Proteomes" id="UP000324760"/>
    </source>
</evidence>
<dbReference type="InterPro" id="IPR018642">
    <property type="entry name" value="DUF2066"/>
</dbReference>
<feature type="chain" id="PRO_5024886082" evidence="1">
    <location>
        <begin position="24"/>
        <end position="329"/>
    </location>
</feature>
<proteinExistence type="predicted"/>
<dbReference type="AlphaFoldDB" id="A0A5P1R9Z6"/>
<dbReference type="EMBL" id="CP043869">
    <property type="protein sequence ID" value="QEQ96474.1"/>
    <property type="molecule type" value="Genomic_DNA"/>
</dbReference>
<feature type="signal peptide" evidence="1">
    <location>
        <begin position="1"/>
        <end position="23"/>
    </location>
</feature>
<organism evidence="2 3">
    <name type="scientific">Neptunomonas concharum</name>
    <dbReference type="NCBI Taxonomy" id="1031538"/>
    <lineage>
        <taxon>Bacteria</taxon>
        <taxon>Pseudomonadati</taxon>
        <taxon>Pseudomonadota</taxon>
        <taxon>Gammaproteobacteria</taxon>
        <taxon>Oceanospirillales</taxon>
        <taxon>Oceanospirillaceae</taxon>
        <taxon>Neptunomonas</taxon>
    </lineage>
</organism>
<dbReference type="Pfam" id="PF09839">
    <property type="entry name" value="DUF2066"/>
    <property type="match status" value="1"/>
</dbReference>
<name>A0A5P1R9Z6_9GAMM</name>
<protein>
    <submittedName>
        <fullName evidence="2">DUF2066 domain-containing protein</fullName>
    </submittedName>
</protein>
<accession>A0A5P1R9Z6</accession>
<reference evidence="2 3" key="1">
    <citation type="journal article" date="2019" name="Biochem. Eng. J.">
        <title>Metabolic engineering of the marine bacteria Neptunomonas concharum for the production of acetoin and meso-2,3-butanediol from acetate.</title>
        <authorList>
            <person name="Li W."/>
            <person name="Pu N."/>
            <person name="Liu C.-X."/>
            <person name="Yuan Q.-P."/>
            <person name="Li Z.-J."/>
        </authorList>
    </citation>
    <scope>NUCLEOTIDE SEQUENCE [LARGE SCALE GENOMIC DNA]</scope>
    <source>
        <strain evidence="2 3">JCM17730</strain>
    </source>
</reference>
<dbReference type="OrthoDB" id="6195299at2"/>
<gene>
    <name evidence="2" type="ORF">F0U83_07000</name>
</gene>
<evidence type="ECO:0000313" key="2">
    <source>
        <dbReference type="EMBL" id="QEQ96474.1"/>
    </source>
</evidence>
<sequence length="329" mass="37157">MNVFFQLMVLLTLIVGAHGRASAAEGTDDFYQAALLVEDLAAPAPMDVREGLKQVLRKASGDYKVDHLVDGQTDYSHYASGFHFEPTLLVRTNREGNDYLAQRLVINFNQSLVDELLIAHQRNPIGAYRPEFVFKIPIHSALSLDLSTPNEPFGDVIKGFAEQLAIPVRLLSQHDSYLPRFYIELLTEEPGLSRWRRVAGEDRDEVSFKGDRTQQLAQLFSWLLSDFGVTLASHEAGQEKTFVIRVTHVENLADYAAVLGLLSAFPSLQAYSVVMFHAGELALEVNTSLSKDALLRVLGLERRMRLIRKLDPVQDQSTLYWRWSGKRRK</sequence>
<keyword evidence="3" id="KW-1185">Reference proteome</keyword>
<dbReference type="Proteomes" id="UP000324760">
    <property type="component" value="Chromosome"/>
</dbReference>
<dbReference type="KEGG" id="ncu:F0U83_07000"/>
<dbReference type="RefSeq" id="WP_138988405.1">
    <property type="nucleotide sequence ID" value="NZ_CP043869.1"/>
</dbReference>